<comment type="caution">
    <text evidence="15">The sequence shown here is derived from an EMBL/GenBank/DDBJ whole genome shotgun (WGS) entry which is preliminary data.</text>
</comment>
<evidence type="ECO:0000256" key="9">
    <source>
        <dbReference type="ARBA" id="ARBA00023136"/>
    </source>
</evidence>
<evidence type="ECO:0000256" key="11">
    <source>
        <dbReference type="ARBA" id="ARBA00032707"/>
    </source>
</evidence>
<keyword evidence="14" id="KW-0133">Cell shape</keyword>
<dbReference type="GO" id="GO:0046677">
    <property type="term" value="P:response to antibiotic"/>
    <property type="evidence" value="ECO:0007669"/>
    <property type="project" value="UniProtKB-UniRule"/>
</dbReference>
<comment type="subcellular location">
    <subcellularLocation>
        <location evidence="1 14">Cell membrane</location>
        <topology evidence="1 14">Multi-pass membrane protein</topology>
    </subcellularLocation>
</comment>
<evidence type="ECO:0000256" key="4">
    <source>
        <dbReference type="ARBA" id="ARBA00021581"/>
    </source>
</evidence>
<protein>
    <recommendedName>
        <fullName evidence="4 14">Undecaprenyl-diphosphatase</fullName>
        <ecNumber evidence="3 14">3.6.1.27</ecNumber>
    </recommendedName>
    <alternativeName>
        <fullName evidence="12 14">Bacitracin resistance protein</fullName>
    </alternativeName>
    <alternativeName>
        <fullName evidence="11 14">Undecaprenyl pyrophosphate phosphatase</fullName>
    </alternativeName>
</protein>
<evidence type="ECO:0000256" key="8">
    <source>
        <dbReference type="ARBA" id="ARBA00022989"/>
    </source>
</evidence>
<evidence type="ECO:0000256" key="10">
    <source>
        <dbReference type="ARBA" id="ARBA00023251"/>
    </source>
</evidence>
<evidence type="ECO:0000256" key="13">
    <source>
        <dbReference type="ARBA" id="ARBA00047594"/>
    </source>
</evidence>
<feature type="transmembrane region" description="Helical" evidence="14">
    <location>
        <begin position="236"/>
        <end position="255"/>
    </location>
</feature>
<dbReference type="GO" id="GO:0009252">
    <property type="term" value="P:peptidoglycan biosynthetic process"/>
    <property type="evidence" value="ECO:0007669"/>
    <property type="project" value="UniProtKB-KW"/>
</dbReference>
<keyword evidence="6 14" id="KW-0812">Transmembrane</keyword>
<dbReference type="HAMAP" id="MF_01006">
    <property type="entry name" value="Undec_diphosphatase"/>
    <property type="match status" value="1"/>
</dbReference>
<dbReference type="GO" id="GO:0071555">
    <property type="term" value="P:cell wall organization"/>
    <property type="evidence" value="ECO:0007669"/>
    <property type="project" value="UniProtKB-KW"/>
</dbReference>
<dbReference type="Proteomes" id="UP000034264">
    <property type="component" value="Unassembled WGS sequence"/>
</dbReference>
<feature type="transmembrane region" description="Helical" evidence="14">
    <location>
        <begin position="138"/>
        <end position="165"/>
    </location>
</feature>
<comment type="function">
    <text evidence="14">Catalyzes the dephosphorylation of undecaprenyl diphosphate (UPP). Confers resistance to bacitracin.</text>
</comment>
<keyword evidence="8 14" id="KW-1133">Transmembrane helix</keyword>
<dbReference type="PATRIC" id="fig|1618366.3.peg.931"/>
<evidence type="ECO:0000313" key="16">
    <source>
        <dbReference type="Proteomes" id="UP000034264"/>
    </source>
</evidence>
<dbReference type="PANTHER" id="PTHR30622">
    <property type="entry name" value="UNDECAPRENYL-DIPHOSPHATASE"/>
    <property type="match status" value="1"/>
</dbReference>
<name>A0A0G1M041_9BACT</name>
<sequence length="258" mass="28442">MNFFDATILSLIEGFTEFLPISSTGHMILASSVLQLSDQEFVKTFEIAIQLGAILAIVCLYANRFLSSIQLYKRLVVAFLPTAVIGFLFYQIIKTFLFSPLVVSITLILGGIALIIVDKNKSLNKSEGIKIENISYKSAFIIGLVQSVSIIPGVSRAAATILGGMYTGFSKKQATEFSFLLAVPTMFAATSFDLLKTSASLQSYEFLLLGIGGVISFISAWIAVKLFMNLIEKHGFTFFGYYRIVLGLFFLLYFMKQG</sequence>
<dbReference type="InterPro" id="IPR003824">
    <property type="entry name" value="UppP"/>
</dbReference>
<dbReference type="PANTHER" id="PTHR30622:SF3">
    <property type="entry name" value="UNDECAPRENYL-DIPHOSPHATASE"/>
    <property type="match status" value="1"/>
</dbReference>
<evidence type="ECO:0000256" key="5">
    <source>
        <dbReference type="ARBA" id="ARBA00022475"/>
    </source>
</evidence>
<keyword evidence="14" id="KW-0573">Peptidoglycan synthesis</keyword>
<evidence type="ECO:0000256" key="14">
    <source>
        <dbReference type="HAMAP-Rule" id="MF_01006"/>
    </source>
</evidence>
<dbReference type="GO" id="GO:0008360">
    <property type="term" value="P:regulation of cell shape"/>
    <property type="evidence" value="ECO:0007669"/>
    <property type="project" value="UniProtKB-KW"/>
</dbReference>
<evidence type="ECO:0000256" key="2">
    <source>
        <dbReference type="ARBA" id="ARBA00010621"/>
    </source>
</evidence>
<dbReference type="AlphaFoldDB" id="A0A0G1M041"/>
<feature type="transmembrane region" description="Helical" evidence="14">
    <location>
        <begin position="99"/>
        <end position="117"/>
    </location>
</feature>
<dbReference type="EC" id="3.6.1.27" evidence="3 14"/>
<evidence type="ECO:0000256" key="6">
    <source>
        <dbReference type="ARBA" id="ARBA00022692"/>
    </source>
</evidence>
<reference evidence="15 16" key="1">
    <citation type="journal article" date="2015" name="Nature">
        <title>rRNA introns, odd ribosomes, and small enigmatic genomes across a large radiation of phyla.</title>
        <authorList>
            <person name="Brown C.T."/>
            <person name="Hug L.A."/>
            <person name="Thomas B.C."/>
            <person name="Sharon I."/>
            <person name="Castelle C.J."/>
            <person name="Singh A."/>
            <person name="Wilkins M.J."/>
            <person name="Williams K.H."/>
            <person name="Banfield J.F."/>
        </authorList>
    </citation>
    <scope>NUCLEOTIDE SEQUENCE [LARGE SCALE GENOMIC DNA]</scope>
</reference>
<keyword evidence="14" id="KW-0961">Cell wall biogenesis/degradation</keyword>
<feature type="transmembrane region" description="Helical" evidence="14">
    <location>
        <begin position="47"/>
        <end position="63"/>
    </location>
</feature>
<evidence type="ECO:0000256" key="12">
    <source>
        <dbReference type="ARBA" id="ARBA00032932"/>
    </source>
</evidence>
<dbReference type="GO" id="GO:0050380">
    <property type="term" value="F:undecaprenyl-diphosphatase activity"/>
    <property type="evidence" value="ECO:0007669"/>
    <property type="project" value="UniProtKB-UniRule"/>
</dbReference>
<dbReference type="NCBIfam" id="NF001390">
    <property type="entry name" value="PRK00281.1-4"/>
    <property type="match status" value="1"/>
</dbReference>
<keyword evidence="9 14" id="KW-0472">Membrane</keyword>
<dbReference type="EMBL" id="LCKS01000020">
    <property type="protein sequence ID" value="KKU01561.1"/>
    <property type="molecule type" value="Genomic_DNA"/>
</dbReference>
<evidence type="ECO:0000256" key="3">
    <source>
        <dbReference type="ARBA" id="ARBA00012374"/>
    </source>
</evidence>
<evidence type="ECO:0000313" key="15">
    <source>
        <dbReference type="EMBL" id="KKU01561.1"/>
    </source>
</evidence>
<dbReference type="GO" id="GO:0005886">
    <property type="term" value="C:plasma membrane"/>
    <property type="evidence" value="ECO:0007669"/>
    <property type="project" value="UniProtKB-SubCell"/>
</dbReference>
<keyword evidence="10 14" id="KW-0046">Antibiotic resistance</keyword>
<comment type="miscellaneous">
    <text evidence="14">Bacitracin is thought to be involved in the inhibition of peptidoglycan synthesis by sequestering undecaprenyl diphosphate, thereby reducing the pool of lipid carrier available.</text>
</comment>
<gene>
    <name evidence="14" type="primary">uppP</name>
    <name evidence="15" type="ORF">UX05_C0020G0002</name>
</gene>
<feature type="transmembrane region" description="Helical" evidence="14">
    <location>
        <begin position="75"/>
        <end position="93"/>
    </location>
</feature>
<accession>A0A0G1M041</accession>
<feature type="transmembrane region" description="Helical" evidence="14">
    <location>
        <begin position="206"/>
        <end position="224"/>
    </location>
</feature>
<comment type="similarity">
    <text evidence="2 14">Belongs to the UppP family.</text>
</comment>
<evidence type="ECO:0000256" key="1">
    <source>
        <dbReference type="ARBA" id="ARBA00004651"/>
    </source>
</evidence>
<dbReference type="Pfam" id="PF02673">
    <property type="entry name" value="BacA"/>
    <property type="match status" value="1"/>
</dbReference>
<comment type="catalytic activity">
    <reaction evidence="13 14">
        <text>di-trans,octa-cis-undecaprenyl diphosphate + H2O = di-trans,octa-cis-undecaprenyl phosphate + phosphate + H(+)</text>
        <dbReference type="Rhea" id="RHEA:28094"/>
        <dbReference type="ChEBI" id="CHEBI:15377"/>
        <dbReference type="ChEBI" id="CHEBI:15378"/>
        <dbReference type="ChEBI" id="CHEBI:43474"/>
        <dbReference type="ChEBI" id="CHEBI:58405"/>
        <dbReference type="ChEBI" id="CHEBI:60392"/>
        <dbReference type="EC" id="3.6.1.27"/>
    </reaction>
</comment>
<evidence type="ECO:0000256" key="7">
    <source>
        <dbReference type="ARBA" id="ARBA00022801"/>
    </source>
</evidence>
<dbReference type="NCBIfam" id="NF001389">
    <property type="entry name" value="PRK00281.1-2"/>
    <property type="match status" value="1"/>
</dbReference>
<keyword evidence="5 14" id="KW-1003">Cell membrane</keyword>
<proteinExistence type="inferred from homology"/>
<keyword evidence="7 14" id="KW-0378">Hydrolase</keyword>
<organism evidence="15 16">
    <name type="scientific">Candidatus Amesbacteria bacterium GW2011_GWC2_45_19</name>
    <dbReference type="NCBI Taxonomy" id="1618366"/>
    <lineage>
        <taxon>Bacteria</taxon>
        <taxon>Candidatus Amesiibacteriota</taxon>
    </lineage>
</organism>